<evidence type="ECO:0000313" key="3">
    <source>
        <dbReference type="EMBL" id="KAF1975641.1"/>
    </source>
</evidence>
<protein>
    <recommendedName>
        <fullName evidence="2">HTH CENPB-type domain-containing protein</fullName>
    </recommendedName>
</protein>
<feature type="non-terminal residue" evidence="3">
    <location>
        <position position="1"/>
    </location>
</feature>
<dbReference type="InterPro" id="IPR006600">
    <property type="entry name" value="HTH_CenpB_DNA-bd_dom"/>
</dbReference>
<name>A0A6A5VES8_9PLEO</name>
<organism evidence="3 4">
    <name type="scientific">Bimuria novae-zelandiae CBS 107.79</name>
    <dbReference type="NCBI Taxonomy" id="1447943"/>
    <lineage>
        <taxon>Eukaryota</taxon>
        <taxon>Fungi</taxon>
        <taxon>Dikarya</taxon>
        <taxon>Ascomycota</taxon>
        <taxon>Pezizomycotina</taxon>
        <taxon>Dothideomycetes</taxon>
        <taxon>Pleosporomycetidae</taxon>
        <taxon>Pleosporales</taxon>
        <taxon>Massarineae</taxon>
        <taxon>Didymosphaeriaceae</taxon>
        <taxon>Bimuria</taxon>
    </lineage>
</organism>
<dbReference type="PROSITE" id="PS51253">
    <property type="entry name" value="HTH_CENPB"/>
    <property type="match status" value="1"/>
</dbReference>
<evidence type="ECO:0000256" key="1">
    <source>
        <dbReference type="ARBA" id="ARBA00023125"/>
    </source>
</evidence>
<evidence type="ECO:0000313" key="4">
    <source>
        <dbReference type="Proteomes" id="UP000800036"/>
    </source>
</evidence>
<gene>
    <name evidence="3" type="ORF">BU23DRAFT_458080</name>
</gene>
<sequence>YIFNVNTRGFAPLKAKVKDIVNKILAKRGIKLVSKNWVDRFVARKKRLKIAFNYIKDI</sequence>
<evidence type="ECO:0000259" key="2">
    <source>
        <dbReference type="PROSITE" id="PS51253"/>
    </source>
</evidence>
<keyword evidence="1" id="KW-0238">DNA-binding</keyword>
<dbReference type="EMBL" id="ML976669">
    <property type="protein sequence ID" value="KAF1975641.1"/>
    <property type="molecule type" value="Genomic_DNA"/>
</dbReference>
<dbReference type="Proteomes" id="UP000800036">
    <property type="component" value="Unassembled WGS sequence"/>
</dbReference>
<reference evidence="3" key="1">
    <citation type="journal article" date="2020" name="Stud. Mycol.">
        <title>101 Dothideomycetes genomes: a test case for predicting lifestyles and emergence of pathogens.</title>
        <authorList>
            <person name="Haridas S."/>
            <person name="Albert R."/>
            <person name="Binder M."/>
            <person name="Bloem J."/>
            <person name="Labutti K."/>
            <person name="Salamov A."/>
            <person name="Andreopoulos B."/>
            <person name="Baker S."/>
            <person name="Barry K."/>
            <person name="Bills G."/>
            <person name="Bluhm B."/>
            <person name="Cannon C."/>
            <person name="Castanera R."/>
            <person name="Culley D."/>
            <person name="Daum C."/>
            <person name="Ezra D."/>
            <person name="Gonzalez J."/>
            <person name="Henrissat B."/>
            <person name="Kuo A."/>
            <person name="Liang C."/>
            <person name="Lipzen A."/>
            <person name="Lutzoni F."/>
            <person name="Magnuson J."/>
            <person name="Mondo S."/>
            <person name="Nolan M."/>
            <person name="Ohm R."/>
            <person name="Pangilinan J."/>
            <person name="Park H.-J."/>
            <person name="Ramirez L."/>
            <person name="Alfaro M."/>
            <person name="Sun H."/>
            <person name="Tritt A."/>
            <person name="Yoshinaga Y."/>
            <person name="Zwiers L.-H."/>
            <person name="Turgeon B."/>
            <person name="Goodwin S."/>
            <person name="Spatafora J."/>
            <person name="Crous P."/>
            <person name="Grigoriev I."/>
        </authorList>
    </citation>
    <scope>NUCLEOTIDE SEQUENCE</scope>
    <source>
        <strain evidence="3">CBS 107.79</strain>
    </source>
</reference>
<dbReference type="GO" id="GO:0003677">
    <property type="term" value="F:DNA binding"/>
    <property type="evidence" value="ECO:0007669"/>
    <property type="project" value="UniProtKB-KW"/>
</dbReference>
<accession>A0A6A5VES8</accession>
<keyword evidence="4" id="KW-1185">Reference proteome</keyword>
<feature type="domain" description="HTH CENPB-type" evidence="2">
    <location>
        <begin position="1"/>
        <end position="51"/>
    </location>
</feature>
<dbReference type="AlphaFoldDB" id="A0A6A5VES8"/>
<proteinExistence type="predicted"/>